<feature type="transmembrane region" description="Helical" evidence="1">
    <location>
        <begin position="66"/>
        <end position="88"/>
    </location>
</feature>
<keyword evidence="1" id="KW-1133">Transmembrane helix</keyword>
<sequence>MNRCALSLGGFAVAGVSQVVLGAAMYASGDAPANPLFSVLGGLLVAGVFGRALVRGDDLNGLATRPLFVAVGVASGVISAVLTVGVLVA</sequence>
<dbReference type="AlphaFoldDB" id="A0A1M5SSZ3"/>
<dbReference type="RefSeq" id="WP_073310094.1">
    <property type="nucleotide sequence ID" value="NZ_FQWV01000007.1"/>
</dbReference>
<keyword evidence="1" id="KW-0472">Membrane</keyword>
<dbReference type="STRING" id="43928.SAMN05443636_2506"/>
<organism evidence="2 3">
    <name type="scientific">Halobaculum gomorrense</name>
    <dbReference type="NCBI Taxonomy" id="43928"/>
    <lineage>
        <taxon>Archaea</taxon>
        <taxon>Methanobacteriati</taxon>
        <taxon>Methanobacteriota</taxon>
        <taxon>Stenosarchaea group</taxon>
        <taxon>Halobacteria</taxon>
        <taxon>Halobacteriales</taxon>
        <taxon>Haloferacaceae</taxon>
        <taxon>Halobaculum</taxon>
    </lineage>
</organism>
<dbReference type="Proteomes" id="UP000184357">
    <property type="component" value="Unassembled WGS sequence"/>
</dbReference>
<keyword evidence="3" id="KW-1185">Reference proteome</keyword>
<gene>
    <name evidence="2" type="ORF">SAMN05443636_2506</name>
</gene>
<proteinExistence type="predicted"/>
<feature type="transmembrane region" description="Helical" evidence="1">
    <location>
        <begin position="32"/>
        <end position="54"/>
    </location>
</feature>
<reference evidence="2 3" key="1">
    <citation type="submission" date="2016-11" db="EMBL/GenBank/DDBJ databases">
        <authorList>
            <person name="Jaros S."/>
            <person name="Januszkiewicz K."/>
            <person name="Wedrychowicz H."/>
        </authorList>
    </citation>
    <scope>NUCLEOTIDE SEQUENCE [LARGE SCALE GENOMIC DNA]</scope>
    <source>
        <strain evidence="2 3">DSM 9297</strain>
    </source>
</reference>
<evidence type="ECO:0000313" key="2">
    <source>
        <dbReference type="EMBL" id="SHH41606.1"/>
    </source>
</evidence>
<protein>
    <submittedName>
        <fullName evidence="2">Uncharacterized protein</fullName>
    </submittedName>
</protein>
<evidence type="ECO:0000256" key="1">
    <source>
        <dbReference type="SAM" id="Phobius"/>
    </source>
</evidence>
<dbReference type="OrthoDB" id="379856at2157"/>
<name>A0A1M5SSZ3_9EURY</name>
<keyword evidence="1" id="KW-0812">Transmembrane</keyword>
<dbReference type="EMBL" id="FQWV01000007">
    <property type="protein sequence ID" value="SHH41606.1"/>
    <property type="molecule type" value="Genomic_DNA"/>
</dbReference>
<accession>A0A1M5SSZ3</accession>
<evidence type="ECO:0000313" key="3">
    <source>
        <dbReference type="Proteomes" id="UP000184357"/>
    </source>
</evidence>